<feature type="compositionally biased region" description="Polar residues" evidence="1">
    <location>
        <begin position="145"/>
        <end position="155"/>
    </location>
</feature>
<dbReference type="EMBL" id="FNCJ01000007">
    <property type="protein sequence ID" value="SDH10585.1"/>
    <property type="molecule type" value="Genomic_DNA"/>
</dbReference>
<dbReference type="Proteomes" id="UP000199706">
    <property type="component" value="Unassembled WGS sequence"/>
</dbReference>
<name>A0A1G7ZPM8_9BURK</name>
<evidence type="ECO:0000313" key="3">
    <source>
        <dbReference type="Proteomes" id="UP000199706"/>
    </source>
</evidence>
<proteinExistence type="predicted"/>
<feature type="region of interest" description="Disordered" evidence="1">
    <location>
        <begin position="107"/>
        <end position="178"/>
    </location>
</feature>
<feature type="region of interest" description="Disordered" evidence="1">
    <location>
        <begin position="252"/>
        <end position="273"/>
    </location>
</feature>
<gene>
    <name evidence="2" type="ORF">SAMN05216466_107118</name>
</gene>
<protein>
    <submittedName>
        <fullName evidence="2">Uncharacterized protein</fullName>
    </submittedName>
</protein>
<reference evidence="2 3" key="1">
    <citation type="submission" date="2016-10" db="EMBL/GenBank/DDBJ databases">
        <authorList>
            <person name="de Groot N.N."/>
        </authorList>
    </citation>
    <scope>NUCLEOTIDE SEQUENCE [LARGE SCALE GENOMIC DNA]</scope>
    <source>
        <strain evidence="2 3">LMG 2247</strain>
    </source>
</reference>
<sequence>MAGEWIKMRTNLWNDPRVSHLCDLTGCEEAAVIGGLYWLWATADDHSADGILPGLTAAAITRKTGVSSLGSALVEIGWIEEIEGGVRIFKFDDHNGASAKSRAQTAKRVGKHRGSAAVTQEPLQKQDEAVTSALAKEEKRREEQTIGNTHASADSSRACASPAQLSAAMRGHSIESQSGDPRIIAAAEAGVTVETVEAACGEAKSKKPGQRISAGYVVSIAEAWTREANSPRTAQARASPRTYHDERAETIAALTGRNSDHERPEHNDRIIDV</sequence>
<feature type="compositionally biased region" description="Basic and acidic residues" evidence="1">
    <location>
        <begin position="135"/>
        <end position="144"/>
    </location>
</feature>
<feature type="compositionally biased region" description="Basic and acidic residues" evidence="1">
    <location>
        <begin position="258"/>
        <end position="273"/>
    </location>
</feature>
<accession>A0A1G7ZPM8</accession>
<organism evidence="2 3">
    <name type="scientific">Paraburkholderia phenazinium</name>
    <dbReference type="NCBI Taxonomy" id="60549"/>
    <lineage>
        <taxon>Bacteria</taxon>
        <taxon>Pseudomonadati</taxon>
        <taxon>Pseudomonadota</taxon>
        <taxon>Betaproteobacteria</taxon>
        <taxon>Burkholderiales</taxon>
        <taxon>Burkholderiaceae</taxon>
        <taxon>Paraburkholderia</taxon>
    </lineage>
</organism>
<dbReference type="AlphaFoldDB" id="A0A1G7ZPM8"/>
<evidence type="ECO:0000256" key="1">
    <source>
        <dbReference type="SAM" id="MobiDB-lite"/>
    </source>
</evidence>
<evidence type="ECO:0000313" key="2">
    <source>
        <dbReference type="EMBL" id="SDH10585.1"/>
    </source>
</evidence>